<reference evidence="1 2" key="1">
    <citation type="submission" date="2019-07" db="EMBL/GenBank/DDBJ databases">
        <title>Complete Genome Sequence of Leptotrichia shahii Strain JCM 16776.</title>
        <authorList>
            <person name="Watanabe S."/>
            <person name="Cui L."/>
        </authorList>
    </citation>
    <scope>NUCLEOTIDE SEQUENCE [LARGE SCALE GENOMIC DNA]</scope>
    <source>
        <strain evidence="1 2">JCM16776</strain>
    </source>
</reference>
<dbReference type="EMBL" id="AP019827">
    <property type="protein sequence ID" value="BBM40594.1"/>
    <property type="molecule type" value="Genomic_DNA"/>
</dbReference>
<sequence>MILFLISHIIYNVFNIYKFIIKDLAQYKELNTEFKKIKDAHSEYVTRENEREKKIKKVNSNTELSEEEKEKIIEEAQEEFNQFEYGFFKWGMAQDMVIK</sequence>
<name>A0A510JMW2_9FUSO</name>
<dbReference type="RefSeq" id="WP_018450216.1">
    <property type="nucleotide sequence ID" value="NZ_AP019827.1"/>
</dbReference>
<evidence type="ECO:0000313" key="1">
    <source>
        <dbReference type="EMBL" id="BBM40594.1"/>
    </source>
</evidence>
<keyword evidence="2" id="KW-1185">Reference proteome</keyword>
<organism evidence="1 2">
    <name type="scientific">Leptotrichia shahii</name>
    <dbReference type="NCBI Taxonomy" id="157691"/>
    <lineage>
        <taxon>Bacteria</taxon>
        <taxon>Fusobacteriati</taxon>
        <taxon>Fusobacteriota</taxon>
        <taxon>Fusobacteriia</taxon>
        <taxon>Fusobacteriales</taxon>
        <taxon>Leptotrichiaceae</taxon>
        <taxon>Leptotrichia</taxon>
    </lineage>
</organism>
<dbReference type="KEGG" id="lsz:JCM16776_0814"/>
<proteinExistence type="predicted"/>
<evidence type="ECO:0000313" key="2">
    <source>
        <dbReference type="Proteomes" id="UP000322617"/>
    </source>
</evidence>
<gene>
    <name evidence="1" type="ORF">JCM16776_0814</name>
</gene>
<dbReference type="STRING" id="1122172.GCA_000373045_00589"/>
<dbReference type="AlphaFoldDB" id="A0A510JMW2"/>
<protein>
    <submittedName>
        <fullName evidence="1">Uncharacterized protein</fullName>
    </submittedName>
</protein>
<dbReference type="Proteomes" id="UP000322617">
    <property type="component" value="Chromosome"/>
</dbReference>
<accession>A0A510JMW2</accession>